<dbReference type="PANTHER" id="PTHR35810:SF1">
    <property type="entry name" value="CYTOPLASMIC PROTEIN"/>
    <property type="match status" value="1"/>
</dbReference>
<proteinExistence type="predicted"/>
<dbReference type="RefSeq" id="WP_186995440.1">
    <property type="nucleotide sequence ID" value="NZ_JACOQG010000028.1"/>
</dbReference>
<organism evidence="2 3">
    <name type="scientific">Blautia difficilis</name>
    <dbReference type="NCBI Taxonomy" id="2763027"/>
    <lineage>
        <taxon>Bacteria</taxon>
        <taxon>Bacillati</taxon>
        <taxon>Bacillota</taxon>
        <taxon>Clostridia</taxon>
        <taxon>Lachnospirales</taxon>
        <taxon>Lachnospiraceae</taxon>
        <taxon>Blautia</taxon>
    </lineage>
</organism>
<dbReference type="Pfam" id="PF02661">
    <property type="entry name" value="Fic"/>
    <property type="match status" value="1"/>
</dbReference>
<protein>
    <submittedName>
        <fullName evidence="2">Virulence RhuM family protein</fullName>
    </submittedName>
</protein>
<dbReference type="InterPro" id="IPR053737">
    <property type="entry name" value="Type_II_TA_Toxin"/>
</dbReference>
<name>A0ABR7IL51_9FIRM</name>
<dbReference type="PROSITE" id="PS51459">
    <property type="entry name" value="FIDO"/>
    <property type="match status" value="1"/>
</dbReference>
<feature type="domain" description="Fido" evidence="1">
    <location>
        <begin position="189"/>
        <end position="307"/>
    </location>
</feature>
<gene>
    <name evidence="2" type="ORF">H8Z82_13985</name>
</gene>
<dbReference type="InterPro" id="IPR003812">
    <property type="entry name" value="Fido"/>
</dbReference>
<dbReference type="Pfam" id="PF13310">
    <property type="entry name" value="Virulence_RhuM"/>
    <property type="match status" value="1"/>
</dbReference>
<evidence type="ECO:0000259" key="1">
    <source>
        <dbReference type="PROSITE" id="PS51459"/>
    </source>
</evidence>
<accession>A0ABR7IL51</accession>
<comment type="caution">
    <text evidence="2">The sequence shown here is derived from an EMBL/GenBank/DDBJ whole genome shotgun (WGS) entry which is preliminary data.</text>
</comment>
<sequence length="311" mass="35544">MKNELILFETADKEIKLNVSVKDSTVWLNRNQLAELFERDVKTIGKHINNALKEELDNSVVAKFATTALDGKIYQVEHYNLDMIISVGYRVKSNRGVEFRKWANKVLKQYIIQGYAINEKRLEALQRTVSIQTKMLASTLEVEEIDVLKAVNLYTEALMLLDQYDHQSLNKPEGSKPIYRITYEECRRMVEAMEDTFHSDVFGIEKEEGKVEGILAAVYQSVFGGDVYPSLEEKAANLLYFMIKDHPYADGCKRIAASLFLEFLNKNNFLYKDGTKRISDGAMVAITLMIAESNPSEKDIMVNLVMNLLTI</sequence>
<reference evidence="2 3" key="1">
    <citation type="submission" date="2020-08" db="EMBL/GenBank/DDBJ databases">
        <title>Genome public.</title>
        <authorList>
            <person name="Liu C."/>
            <person name="Sun Q."/>
        </authorList>
    </citation>
    <scope>NUCLEOTIDE SEQUENCE [LARGE SCALE GENOMIC DNA]</scope>
    <source>
        <strain evidence="2 3">M29</strain>
    </source>
</reference>
<keyword evidence="3" id="KW-1185">Reference proteome</keyword>
<evidence type="ECO:0000313" key="3">
    <source>
        <dbReference type="Proteomes" id="UP000649826"/>
    </source>
</evidence>
<dbReference type="InterPro" id="IPR011204">
    <property type="entry name" value="Virulence_RhuM-like"/>
</dbReference>
<dbReference type="Gene3D" id="1.20.120.1870">
    <property type="entry name" value="Fic/DOC protein, Fido domain"/>
    <property type="match status" value="1"/>
</dbReference>
<evidence type="ECO:0000313" key="2">
    <source>
        <dbReference type="EMBL" id="MBC5780743.1"/>
    </source>
</evidence>
<dbReference type="PANTHER" id="PTHR35810">
    <property type="entry name" value="CYTOPLASMIC PROTEIN-RELATED"/>
    <property type="match status" value="1"/>
</dbReference>
<dbReference type="Proteomes" id="UP000649826">
    <property type="component" value="Unassembled WGS sequence"/>
</dbReference>
<dbReference type="EMBL" id="JACOQG010000028">
    <property type="protein sequence ID" value="MBC5780743.1"/>
    <property type="molecule type" value="Genomic_DNA"/>
</dbReference>